<protein>
    <submittedName>
        <fullName evidence="1">Uncharacterized protein</fullName>
    </submittedName>
</protein>
<sequence>MTTIPVISLRSVSSHQFFIPTFIQRLAEFASAYWMTGAVFTVSSTPSRRSSFFFPIQILMIPITPSVPWTQDTRTDSMRCADNFLPDFPSRAWFDRRTRTGWPC</sequence>
<proteinExistence type="predicted"/>
<reference evidence="1 2" key="1">
    <citation type="submission" date="2018-11" db="EMBL/GenBank/DDBJ databases">
        <authorList>
            <consortium name="Pathogen Informatics"/>
        </authorList>
    </citation>
    <scope>NUCLEOTIDE SEQUENCE [LARGE SCALE GENOMIC DNA]</scope>
</reference>
<dbReference type="AlphaFoldDB" id="A0A3P7RSI7"/>
<name>A0A3P7RSI7_DIBLA</name>
<evidence type="ECO:0000313" key="2">
    <source>
        <dbReference type="Proteomes" id="UP000281553"/>
    </source>
</evidence>
<keyword evidence="2" id="KW-1185">Reference proteome</keyword>
<accession>A0A3P7RSI7</accession>
<evidence type="ECO:0000313" key="1">
    <source>
        <dbReference type="EMBL" id="VDN43719.1"/>
    </source>
</evidence>
<dbReference type="Proteomes" id="UP000281553">
    <property type="component" value="Unassembled WGS sequence"/>
</dbReference>
<dbReference type="EMBL" id="UYRU01108880">
    <property type="protein sequence ID" value="VDN43719.1"/>
    <property type="molecule type" value="Genomic_DNA"/>
</dbReference>
<gene>
    <name evidence="1" type="ORF">DILT_LOCUS19167</name>
</gene>
<organism evidence="1 2">
    <name type="scientific">Dibothriocephalus latus</name>
    <name type="common">Fish tapeworm</name>
    <name type="synonym">Diphyllobothrium latum</name>
    <dbReference type="NCBI Taxonomy" id="60516"/>
    <lineage>
        <taxon>Eukaryota</taxon>
        <taxon>Metazoa</taxon>
        <taxon>Spiralia</taxon>
        <taxon>Lophotrochozoa</taxon>
        <taxon>Platyhelminthes</taxon>
        <taxon>Cestoda</taxon>
        <taxon>Eucestoda</taxon>
        <taxon>Diphyllobothriidea</taxon>
        <taxon>Diphyllobothriidae</taxon>
        <taxon>Dibothriocephalus</taxon>
    </lineage>
</organism>